<reference evidence="1" key="1">
    <citation type="submission" date="2020-06" db="EMBL/GenBank/DDBJ databases">
        <authorList>
            <person name="Li T."/>
            <person name="Hu X."/>
            <person name="Zhang T."/>
            <person name="Song X."/>
            <person name="Zhang H."/>
            <person name="Dai N."/>
            <person name="Sheng W."/>
            <person name="Hou X."/>
            <person name="Wei L."/>
        </authorList>
    </citation>
    <scope>NUCLEOTIDE SEQUENCE</scope>
    <source>
        <strain evidence="1">KEN8</strain>
        <tissue evidence="1">Leaf</tissue>
    </source>
</reference>
<dbReference type="AlphaFoldDB" id="A0AAW2J6V0"/>
<dbReference type="EMBL" id="JACGWM010001645">
    <property type="protein sequence ID" value="KAL0290414.1"/>
    <property type="molecule type" value="Genomic_DNA"/>
</dbReference>
<sequence>MGLKQQKTTVYRYVDTKKVLKAAVATSKKVELWSYVVYTIHAHPLLPAFTKKGFDLGCLPTGLDRFRDLRRKNPLTR</sequence>
<gene>
    <name evidence="1" type="ORF">Scaly_2671100</name>
</gene>
<proteinExistence type="predicted"/>
<comment type="caution">
    <text evidence="1">The sequence shown here is derived from an EMBL/GenBank/DDBJ whole genome shotgun (WGS) entry which is preliminary data.</text>
</comment>
<organism evidence="1">
    <name type="scientific">Sesamum calycinum</name>
    <dbReference type="NCBI Taxonomy" id="2727403"/>
    <lineage>
        <taxon>Eukaryota</taxon>
        <taxon>Viridiplantae</taxon>
        <taxon>Streptophyta</taxon>
        <taxon>Embryophyta</taxon>
        <taxon>Tracheophyta</taxon>
        <taxon>Spermatophyta</taxon>
        <taxon>Magnoliopsida</taxon>
        <taxon>eudicotyledons</taxon>
        <taxon>Gunneridae</taxon>
        <taxon>Pentapetalae</taxon>
        <taxon>asterids</taxon>
        <taxon>lamiids</taxon>
        <taxon>Lamiales</taxon>
        <taxon>Pedaliaceae</taxon>
        <taxon>Sesamum</taxon>
    </lineage>
</organism>
<evidence type="ECO:0000313" key="1">
    <source>
        <dbReference type="EMBL" id="KAL0290414.1"/>
    </source>
</evidence>
<reference evidence="1" key="2">
    <citation type="journal article" date="2024" name="Plant">
        <title>Genomic evolution and insights into agronomic trait innovations of Sesamum species.</title>
        <authorList>
            <person name="Miao H."/>
            <person name="Wang L."/>
            <person name="Qu L."/>
            <person name="Liu H."/>
            <person name="Sun Y."/>
            <person name="Le M."/>
            <person name="Wang Q."/>
            <person name="Wei S."/>
            <person name="Zheng Y."/>
            <person name="Lin W."/>
            <person name="Duan Y."/>
            <person name="Cao H."/>
            <person name="Xiong S."/>
            <person name="Wang X."/>
            <person name="Wei L."/>
            <person name="Li C."/>
            <person name="Ma Q."/>
            <person name="Ju M."/>
            <person name="Zhao R."/>
            <person name="Li G."/>
            <person name="Mu C."/>
            <person name="Tian Q."/>
            <person name="Mei H."/>
            <person name="Zhang T."/>
            <person name="Gao T."/>
            <person name="Zhang H."/>
        </authorList>
    </citation>
    <scope>NUCLEOTIDE SEQUENCE</scope>
    <source>
        <strain evidence="1">KEN8</strain>
    </source>
</reference>
<accession>A0AAW2J6V0</accession>
<protein>
    <submittedName>
        <fullName evidence="1">Uncharacterized protein</fullName>
    </submittedName>
</protein>
<name>A0AAW2J6V0_9LAMI</name>